<organism evidence="2 3">
    <name type="scientific">Trichophyton rubrum</name>
    <name type="common">Athlete's foot fungus</name>
    <name type="synonym">Epidermophyton rubrum</name>
    <dbReference type="NCBI Taxonomy" id="5551"/>
    <lineage>
        <taxon>Eukaryota</taxon>
        <taxon>Fungi</taxon>
        <taxon>Dikarya</taxon>
        <taxon>Ascomycota</taxon>
        <taxon>Pezizomycotina</taxon>
        <taxon>Eurotiomycetes</taxon>
        <taxon>Eurotiomycetidae</taxon>
        <taxon>Onygenales</taxon>
        <taxon>Arthrodermataceae</taxon>
        <taxon>Trichophyton</taxon>
    </lineage>
</organism>
<name>A0A178F1R9_TRIRU</name>
<dbReference type="Proteomes" id="UP000243015">
    <property type="component" value="Unassembled WGS sequence"/>
</dbReference>
<dbReference type="AlphaFoldDB" id="A0A178F1R9"/>
<reference evidence="2 3" key="1">
    <citation type="submission" date="2016-05" db="EMBL/GenBank/DDBJ databases">
        <title>Genome sequencing of Trichophyton rubrum CMCC(F)T1i isolated from hair.</title>
        <authorList>
            <person name="Zhan P."/>
            <person name="Tao Y."/>
            <person name="Liu W."/>
        </authorList>
    </citation>
    <scope>NUCLEOTIDE SEQUENCE [LARGE SCALE GENOMIC DNA]</scope>
    <source>
        <strain evidence="3">CMCC(F)T1i</strain>
    </source>
</reference>
<protein>
    <submittedName>
        <fullName evidence="2">Uncharacterized protein</fullName>
    </submittedName>
</protein>
<dbReference type="EMBL" id="LHPM01000013">
    <property type="protein sequence ID" value="OAL66094.1"/>
    <property type="molecule type" value="Genomic_DNA"/>
</dbReference>
<accession>A0A178F1R9</accession>
<proteinExistence type="predicted"/>
<gene>
    <name evidence="2" type="ORF">A7C99_3199</name>
</gene>
<sequence length="106" mass="11894">MKPGSCRGRLSCAAREILTYTVAYSHESCRAVSSAAMYRIPRGWRLVKLTLKLTSTFPPFDVGAFPLSEAPIVPSVLQRRRYQKKTTYQEPAQPRNRAIIHGGAEK</sequence>
<evidence type="ECO:0000313" key="2">
    <source>
        <dbReference type="EMBL" id="OAL66094.1"/>
    </source>
</evidence>
<evidence type="ECO:0000313" key="3">
    <source>
        <dbReference type="Proteomes" id="UP000243015"/>
    </source>
</evidence>
<evidence type="ECO:0000256" key="1">
    <source>
        <dbReference type="SAM" id="MobiDB-lite"/>
    </source>
</evidence>
<feature type="region of interest" description="Disordered" evidence="1">
    <location>
        <begin position="84"/>
        <end position="106"/>
    </location>
</feature>
<comment type="caution">
    <text evidence="2">The sequence shown here is derived from an EMBL/GenBank/DDBJ whole genome shotgun (WGS) entry which is preliminary data.</text>
</comment>